<dbReference type="CDD" id="cd24142">
    <property type="entry name" value="ACL4-like"/>
    <property type="match status" value="1"/>
</dbReference>
<evidence type="ECO:0000313" key="3">
    <source>
        <dbReference type="Ensembl" id="ENSXETP00000068491"/>
    </source>
</evidence>
<feature type="compositionally biased region" description="Acidic residues" evidence="2">
    <location>
        <begin position="391"/>
        <end position="424"/>
    </location>
</feature>
<dbReference type="PANTHER" id="PTHR28654">
    <property type="entry name" value="AXIN INTERACTOR, DORSALIZATION-ASSOCIATED PROTEIN"/>
    <property type="match status" value="1"/>
</dbReference>
<gene>
    <name evidence="3" type="primary">LOC100488559</name>
</gene>
<sequence length="424" mass="47605">MGGQAKGKKHGKARKRRPGRAGGNDFSDLPAQDKMKMKMQNRAKKKTAEKYTVHQLLEKTEEYLDNFNYEMAQLFCQRALDMDPTNLDILDMMGNICMELGHAEKAKQVFLKAVELCPDKGHAKYMCLGQIHCKEEALHYFNKGIEIMLSAYQSQPALAKAAGFPDEIEVTTKDIAAAFCSVAEIYFTDLCMEEEAGEKCKEILQKALEYDPNSSEALQLMASYLFSMDQPQEGKEYLMKSLASWLPSMQKKEAEMQGDGTEEPTESSDVLGTEICDVIVPQVMLPPFCCKSALPPYESRITTAKLLTEAEEFELASEVLEALLEEDDEVVQVWYLLGWVCYLQAKAPDEDEAFKDSARTYLRKAKKLYHKLKSDDSQLGEHVEQLLSELGGEEALGDSDAEDGALDDVEDDFLESSEDEAMES</sequence>
<proteinExistence type="predicted"/>
<dbReference type="InterPro" id="IPR019734">
    <property type="entry name" value="TPR_rpt"/>
</dbReference>
<evidence type="ECO:0000256" key="2">
    <source>
        <dbReference type="SAM" id="MobiDB-lite"/>
    </source>
</evidence>
<reference evidence="3" key="1">
    <citation type="journal article" date="2010" name="Science">
        <title>The genome of the Western clawed frog Xenopus tropicalis.</title>
        <authorList>
            <person name="Hellsten U."/>
            <person name="Harland R.M."/>
            <person name="Gilchrist M.J."/>
            <person name="Hendrix D."/>
            <person name="Jurka J."/>
            <person name="Kapitonov V."/>
            <person name="Ovcharenko I."/>
            <person name="Putnam N.H."/>
            <person name="Shu S."/>
            <person name="Taher L."/>
            <person name="Blitz I.L."/>
            <person name="Blumberg B."/>
            <person name="Dichmann D.S."/>
            <person name="Dubchak I."/>
            <person name="Amaya E."/>
            <person name="Detter J.C."/>
            <person name="Fletcher R."/>
            <person name="Gerhard D.S."/>
            <person name="Goodstein D."/>
            <person name="Graves T."/>
            <person name="Grigoriev I.V."/>
            <person name="Grimwood J."/>
            <person name="Kawashima T."/>
            <person name="Lindquist E."/>
            <person name="Lucas S.M."/>
            <person name="Mead P.E."/>
            <person name="Mitros T."/>
            <person name="Ogino H."/>
            <person name="Ohta Y."/>
            <person name="Poliakov A.V."/>
            <person name="Pollet N."/>
            <person name="Robert J."/>
            <person name="Salamov A."/>
            <person name="Sater A.K."/>
            <person name="Schmutz J."/>
            <person name="Terry A."/>
            <person name="Vize P.D."/>
            <person name="Warren W.C."/>
            <person name="Wells D."/>
            <person name="Wills A."/>
            <person name="Wilson R.K."/>
            <person name="Zimmerman L.B."/>
            <person name="Zorn A.M."/>
            <person name="Grainger R."/>
            <person name="Grammer T."/>
            <person name="Khokha M.K."/>
            <person name="Richardson P.M."/>
            <person name="Rokhsar D.S."/>
        </authorList>
    </citation>
    <scope>NUCLEOTIDE SEQUENCE [LARGE SCALE GENOMIC DNA]</scope>
    <source>
        <strain evidence="3">Nigerian</strain>
    </source>
</reference>
<dbReference type="PROSITE" id="PS50005">
    <property type="entry name" value="TPR"/>
    <property type="match status" value="1"/>
</dbReference>
<dbReference type="PANTHER" id="PTHR28654:SF1">
    <property type="entry name" value="AXIN INTERACTOR, DORSALIZATION-ASSOCIATED PROTEIN"/>
    <property type="match status" value="1"/>
</dbReference>
<feature type="region of interest" description="Disordered" evidence="2">
    <location>
        <begin position="1"/>
        <end position="33"/>
    </location>
</feature>
<dbReference type="InterPro" id="IPR011990">
    <property type="entry name" value="TPR-like_helical_dom_sf"/>
</dbReference>
<dbReference type="SUPFAM" id="SSF48452">
    <property type="entry name" value="TPR-like"/>
    <property type="match status" value="1"/>
</dbReference>
<dbReference type="SMART" id="SM00028">
    <property type="entry name" value="TPR"/>
    <property type="match status" value="3"/>
</dbReference>
<accession>A0A6I8QFU8</accession>
<reference evidence="3" key="2">
    <citation type="submission" date="2020-05" db="UniProtKB">
        <authorList>
            <consortium name="Ensembl"/>
        </authorList>
    </citation>
    <scope>IDENTIFICATION</scope>
</reference>
<evidence type="ECO:0000256" key="1">
    <source>
        <dbReference type="PROSITE-ProRule" id="PRU00339"/>
    </source>
</evidence>
<feature type="region of interest" description="Disordered" evidence="2">
    <location>
        <begin position="390"/>
        <end position="424"/>
    </location>
</feature>
<organism evidence="3">
    <name type="scientific">Xenopus tropicalis</name>
    <name type="common">Western clawed frog</name>
    <name type="synonym">Silurana tropicalis</name>
    <dbReference type="NCBI Taxonomy" id="8364"/>
    <lineage>
        <taxon>Eukaryota</taxon>
        <taxon>Metazoa</taxon>
        <taxon>Chordata</taxon>
        <taxon>Craniata</taxon>
        <taxon>Vertebrata</taxon>
        <taxon>Euteleostomi</taxon>
        <taxon>Amphibia</taxon>
        <taxon>Batrachia</taxon>
        <taxon>Anura</taxon>
        <taxon>Pipoidea</taxon>
        <taxon>Pipidae</taxon>
        <taxon>Xenopodinae</taxon>
        <taxon>Xenopus</taxon>
        <taxon>Silurana</taxon>
    </lineage>
</organism>
<feature type="repeat" description="TPR" evidence="1">
    <location>
        <begin position="87"/>
        <end position="120"/>
    </location>
</feature>
<name>A0A6I8QFU8_XENTR</name>
<dbReference type="Ensembl" id="ENSXETT00000099753">
    <property type="protein sequence ID" value="ENSXETP00000068491"/>
    <property type="gene ID" value="ENSXETG00000037482"/>
</dbReference>
<dbReference type="GeneTree" id="ENSGT00410000028469"/>
<dbReference type="Gene3D" id="1.25.40.10">
    <property type="entry name" value="Tetratricopeptide repeat domain"/>
    <property type="match status" value="2"/>
</dbReference>
<keyword evidence="1" id="KW-0802">TPR repeat</keyword>
<feature type="compositionally biased region" description="Basic residues" evidence="2">
    <location>
        <begin position="1"/>
        <end position="19"/>
    </location>
</feature>
<dbReference type="AlphaFoldDB" id="A0A6I8QFU8"/>
<protein>
    <submittedName>
        <fullName evidence="3">Probable assembly chaperone of rpl4</fullName>
    </submittedName>
</protein>
<dbReference type="Bgee" id="ENSXETG00000037482">
    <property type="expression patterns" value="Expressed in skeletal muscle tissue and 13 other cell types or tissues"/>
</dbReference>
<dbReference type="Pfam" id="PF13181">
    <property type="entry name" value="TPR_8"/>
    <property type="match status" value="1"/>
</dbReference>